<protein>
    <submittedName>
        <fullName evidence="1">HAD-IIIC family phosphatase</fullName>
    </submittedName>
</protein>
<proteinExistence type="predicted"/>
<dbReference type="InterPro" id="IPR041492">
    <property type="entry name" value="HAD_2"/>
</dbReference>
<gene>
    <name evidence="1" type="ORF">JJB07_18855</name>
</gene>
<accession>A0ABS1JEN5</accession>
<name>A0ABS1JEN5_9BACL</name>
<dbReference type="InterPro" id="IPR023214">
    <property type="entry name" value="HAD_sf"/>
</dbReference>
<sequence length="346" mass="39688">MSKEIKCVVWDLDNTVWDGVLLESADVTLKPGIAEIVRELDNRGIVQSIASKNNRTDALAKLQEFGLADYFLYPEIHWNAKSTSVENIRKNLNLGIDTFLFIDDQPFELEEVQSVHEQVLCFDAAEYEGLLELPRLNPKLITDDSRRRRLMYLEDMQRNADEESYEGPKEEFLATLDMKFVISEAQEVDLQRAEELTLRTNQLNSTGITYDYDELDALRTDENHQLLVCELTDKYGSYGKIGLALVEIKPDAHHLKLLLMSCRVLSRSVGSVFLTYLMQSAKEAGKKFRADFRQTERNRMMFVTYRFAGFREVSNEAGMTLLEHDLAVISPYPGYIDLHVPATSHN</sequence>
<comment type="caution">
    <text evidence="1">The sequence shown here is derived from an EMBL/GenBank/DDBJ whole genome shotgun (WGS) entry which is preliminary data.</text>
</comment>
<dbReference type="RefSeq" id="WP_201637624.1">
    <property type="nucleotide sequence ID" value="NZ_JAEQNB010000006.1"/>
</dbReference>
<dbReference type="InterPro" id="IPR010037">
    <property type="entry name" value="FkbH_domain"/>
</dbReference>
<dbReference type="Pfam" id="PF13419">
    <property type="entry name" value="HAD_2"/>
    <property type="match status" value="1"/>
</dbReference>
<keyword evidence="2" id="KW-1185">Reference proteome</keyword>
<dbReference type="SUPFAM" id="SSF56784">
    <property type="entry name" value="HAD-like"/>
    <property type="match status" value="1"/>
</dbReference>
<dbReference type="InterPro" id="IPR036412">
    <property type="entry name" value="HAD-like_sf"/>
</dbReference>
<dbReference type="NCBIfam" id="TIGR01686">
    <property type="entry name" value="FkbH"/>
    <property type="match status" value="1"/>
</dbReference>
<dbReference type="Proteomes" id="UP000602284">
    <property type="component" value="Unassembled WGS sequence"/>
</dbReference>
<dbReference type="Gene3D" id="3.40.50.1000">
    <property type="entry name" value="HAD superfamily/HAD-like"/>
    <property type="match status" value="1"/>
</dbReference>
<organism evidence="1 2">
    <name type="scientific">Tumebacillus amylolyticus</name>
    <dbReference type="NCBI Taxonomy" id="2801339"/>
    <lineage>
        <taxon>Bacteria</taxon>
        <taxon>Bacillati</taxon>
        <taxon>Bacillota</taxon>
        <taxon>Bacilli</taxon>
        <taxon>Bacillales</taxon>
        <taxon>Alicyclobacillaceae</taxon>
        <taxon>Tumebacillus</taxon>
    </lineage>
</organism>
<dbReference type="NCBIfam" id="TIGR01681">
    <property type="entry name" value="HAD-SF-IIIC"/>
    <property type="match status" value="1"/>
</dbReference>
<evidence type="ECO:0000313" key="2">
    <source>
        <dbReference type="Proteomes" id="UP000602284"/>
    </source>
</evidence>
<dbReference type="EMBL" id="JAEQNB010000006">
    <property type="protein sequence ID" value="MBL0388670.1"/>
    <property type="molecule type" value="Genomic_DNA"/>
</dbReference>
<dbReference type="InterPro" id="IPR010033">
    <property type="entry name" value="HAD_SF_ppase_IIIC"/>
</dbReference>
<reference evidence="1 2" key="1">
    <citation type="submission" date="2021-01" db="EMBL/GenBank/DDBJ databases">
        <title>Tumebacillus sp. strain ITR2 16S ribosomal RNA gene Genome sequencing and assembly.</title>
        <authorList>
            <person name="Kang M."/>
        </authorList>
    </citation>
    <scope>NUCLEOTIDE SEQUENCE [LARGE SCALE GENOMIC DNA]</scope>
    <source>
        <strain evidence="1 2">ITR2</strain>
    </source>
</reference>
<evidence type="ECO:0000313" key="1">
    <source>
        <dbReference type="EMBL" id="MBL0388670.1"/>
    </source>
</evidence>